<keyword evidence="1" id="KW-1133">Transmembrane helix</keyword>
<accession>A0A1H9W3T2</accession>
<evidence type="ECO:0000313" key="3">
    <source>
        <dbReference type="Proteomes" id="UP000199687"/>
    </source>
</evidence>
<sequence>MIKSVKGQFVLSLLVAISFIYLSFSNIEFTGEERFTINQILFYFIMITSVFNAGLMTQKYLQFKEDK</sequence>
<dbReference type="EMBL" id="FOGL01000035">
    <property type="protein sequence ID" value="SES28528.1"/>
    <property type="molecule type" value="Genomic_DNA"/>
</dbReference>
<dbReference type="Proteomes" id="UP000199687">
    <property type="component" value="Unassembled WGS sequence"/>
</dbReference>
<reference evidence="2 3" key="1">
    <citation type="submission" date="2016-10" db="EMBL/GenBank/DDBJ databases">
        <authorList>
            <person name="de Groot N.N."/>
        </authorList>
    </citation>
    <scope>NUCLEOTIDE SEQUENCE [LARGE SCALE GENOMIC DNA]</scope>
    <source>
        <strain evidence="2 3">CGMCC 1.7727</strain>
    </source>
</reference>
<organism evidence="2 3">
    <name type="scientific">Gracilibacillus ureilyticus</name>
    <dbReference type="NCBI Taxonomy" id="531814"/>
    <lineage>
        <taxon>Bacteria</taxon>
        <taxon>Bacillati</taxon>
        <taxon>Bacillota</taxon>
        <taxon>Bacilli</taxon>
        <taxon>Bacillales</taxon>
        <taxon>Bacillaceae</taxon>
        <taxon>Gracilibacillus</taxon>
    </lineage>
</organism>
<protein>
    <submittedName>
        <fullName evidence="2">Uncharacterized protein</fullName>
    </submittedName>
</protein>
<dbReference type="RefSeq" id="WP_089744434.1">
    <property type="nucleotide sequence ID" value="NZ_FOGL01000035.1"/>
</dbReference>
<feature type="transmembrane region" description="Helical" evidence="1">
    <location>
        <begin position="35"/>
        <end position="55"/>
    </location>
</feature>
<keyword evidence="1" id="KW-0472">Membrane</keyword>
<name>A0A1H9W3T2_9BACI</name>
<dbReference type="STRING" id="531814.SAMN04487944_1355"/>
<evidence type="ECO:0000256" key="1">
    <source>
        <dbReference type="SAM" id="Phobius"/>
    </source>
</evidence>
<keyword evidence="3" id="KW-1185">Reference proteome</keyword>
<dbReference type="OrthoDB" id="2455030at2"/>
<dbReference type="AlphaFoldDB" id="A0A1H9W3T2"/>
<proteinExistence type="predicted"/>
<gene>
    <name evidence="2" type="ORF">SAMN04487944_1355</name>
</gene>
<evidence type="ECO:0000313" key="2">
    <source>
        <dbReference type="EMBL" id="SES28528.1"/>
    </source>
</evidence>
<keyword evidence="1" id="KW-0812">Transmembrane</keyword>